<evidence type="ECO:0000313" key="2">
    <source>
        <dbReference type="Proteomes" id="UP000198881"/>
    </source>
</evidence>
<dbReference type="Pfam" id="PF13279">
    <property type="entry name" value="4HBT_2"/>
    <property type="match status" value="1"/>
</dbReference>
<protein>
    <submittedName>
        <fullName evidence="1">Acyl-CoA thioester hydrolase</fullName>
    </submittedName>
</protein>
<dbReference type="OrthoDB" id="9799036at2"/>
<dbReference type="SUPFAM" id="SSF54637">
    <property type="entry name" value="Thioesterase/thiol ester dehydrase-isomerase"/>
    <property type="match status" value="1"/>
</dbReference>
<dbReference type="EMBL" id="FPCG01000007">
    <property type="protein sequence ID" value="SFV23405.1"/>
    <property type="molecule type" value="Genomic_DNA"/>
</dbReference>
<dbReference type="STRING" id="574650.SAMN04487966_10765"/>
<accession>A0A1I7MNB0</accession>
<dbReference type="GO" id="GO:0047617">
    <property type="term" value="F:fatty acyl-CoA hydrolase activity"/>
    <property type="evidence" value="ECO:0007669"/>
    <property type="project" value="TreeGrafter"/>
</dbReference>
<dbReference type="Proteomes" id="UP000198881">
    <property type="component" value="Unassembled WGS sequence"/>
</dbReference>
<sequence>MDQHPREQSDQPAEAPVYTFPLELRWSDQDLYGHVNNARIVTLAEEARVRFALETAGREDDGRREARVVARQTVDYHAPVHYGPELTMHVGVVRVGTSSYTLRQQGHQDGRAVFTVDTVMVVLGEDHRARPLTDAERAHLQEWTWPEGGTDAEAARS</sequence>
<dbReference type="InterPro" id="IPR050563">
    <property type="entry name" value="4-hydroxybenzoyl-CoA_TE"/>
</dbReference>
<keyword evidence="2" id="KW-1185">Reference proteome</keyword>
<evidence type="ECO:0000313" key="1">
    <source>
        <dbReference type="EMBL" id="SFV23405.1"/>
    </source>
</evidence>
<proteinExistence type="predicted"/>
<reference evidence="1 2" key="1">
    <citation type="submission" date="2016-10" db="EMBL/GenBank/DDBJ databases">
        <authorList>
            <person name="de Groot N.N."/>
        </authorList>
    </citation>
    <scope>NUCLEOTIDE SEQUENCE [LARGE SCALE GENOMIC DNA]</scope>
    <source>
        <strain evidence="1 2">CGMCC 1.7054</strain>
    </source>
</reference>
<dbReference type="Gene3D" id="3.10.129.10">
    <property type="entry name" value="Hotdog Thioesterase"/>
    <property type="match status" value="1"/>
</dbReference>
<gene>
    <name evidence="1" type="ORF">SAMN04487966_10765</name>
</gene>
<dbReference type="PANTHER" id="PTHR31793">
    <property type="entry name" value="4-HYDROXYBENZOYL-COA THIOESTERASE FAMILY MEMBER"/>
    <property type="match status" value="1"/>
</dbReference>
<dbReference type="InterPro" id="IPR029069">
    <property type="entry name" value="HotDog_dom_sf"/>
</dbReference>
<dbReference type="RefSeq" id="WP_091697662.1">
    <property type="nucleotide sequence ID" value="NZ_FPCG01000007.1"/>
</dbReference>
<dbReference type="CDD" id="cd00586">
    <property type="entry name" value="4HBT"/>
    <property type="match status" value="1"/>
</dbReference>
<name>A0A1I7MNB0_9MICC</name>
<organism evidence="1 2">
    <name type="scientific">Micrococcus terreus</name>
    <dbReference type="NCBI Taxonomy" id="574650"/>
    <lineage>
        <taxon>Bacteria</taxon>
        <taxon>Bacillati</taxon>
        <taxon>Actinomycetota</taxon>
        <taxon>Actinomycetes</taxon>
        <taxon>Micrococcales</taxon>
        <taxon>Micrococcaceae</taxon>
        <taxon>Micrococcus</taxon>
    </lineage>
</organism>
<dbReference type="PANTHER" id="PTHR31793:SF24">
    <property type="entry name" value="LONG-CHAIN ACYL-COA THIOESTERASE FADM"/>
    <property type="match status" value="1"/>
</dbReference>
<dbReference type="AlphaFoldDB" id="A0A1I7MNB0"/>
<keyword evidence="1" id="KW-0378">Hydrolase</keyword>